<gene>
    <name evidence="1" type="ORF">M9H77_29094</name>
</gene>
<dbReference type="Proteomes" id="UP001060085">
    <property type="component" value="Linkage Group LG06"/>
</dbReference>
<accession>A0ACC0ALC8</accession>
<comment type="caution">
    <text evidence="1">The sequence shown here is derived from an EMBL/GenBank/DDBJ whole genome shotgun (WGS) entry which is preliminary data.</text>
</comment>
<proteinExistence type="predicted"/>
<keyword evidence="2" id="KW-1185">Reference proteome</keyword>
<evidence type="ECO:0000313" key="1">
    <source>
        <dbReference type="EMBL" id="KAI5660301.1"/>
    </source>
</evidence>
<name>A0ACC0ALC8_CATRO</name>
<reference evidence="2" key="1">
    <citation type="journal article" date="2023" name="Nat. Plants">
        <title>Single-cell RNA sequencing provides a high-resolution roadmap for understanding the multicellular compartmentation of specialized metabolism.</title>
        <authorList>
            <person name="Sun S."/>
            <person name="Shen X."/>
            <person name="Li Y."/>
            <person name="Li Y."/>
            <person name="Wang S."/>
            <person name="Li R."/>
            <person name="Zhang H."/>
            <person name="Shen G."/>
            <person name="Guo B."/>
            <person name="Wei J."/>
            <person name="Xu J."/>
            <person name="St-Pierre B."/>
            <person name="Chen S."/>
            <person name="Sun C."/>
        </authorList>
    </citation>
    <scope>NUCLEOTIDE SEQUENCE [LARGE SCALE GENOMIC DNA]</scope>
</reference>
<evidence type="ECO:0000313" key="2">
    <source>
        <dbReference type="Proteomes" id="UP001060085"/>
    </source>
</evidence>
<organism evidence="1 2">
    <name type="scientific">Catharanthus roseus</name>
    <name type="common">Madagascar periwinkle</name>
    <name type="synonym">Vinca rosea</name>
    <dbReference type="NCBI Taxonomy" id="4058"/>
    <lineage>
        <taxon>Eukaryota</taxon>
        <taxon>Viridiplantae</taxon>
        <taxon>Streptophyta</taxon>
        <taxon>Embryophyta</taxon>
        <taxon>Tracheophyta</taxon>
        <taxon>Spermatophyta</taxon>
        <taxon>Magnoliopsida</taxon>
        <taxon>eudicotyledons</taxon>
        <taxon>Gunneridae</taxon>
        <taxon>Pentapetalae</taxon>
        <taxon>asterids</taxon>
        <taxon>lamiids</taxon>
        <taxon>Gentianales</taxon>
        <taxon>Apocynaceae</taxon>
        <taxon>Rauvolfioideae</taxon>
        <taxon>Vinceae</taxon>
        <taxon>Catharanthinae</taxon>
        <taxon>Catharanthus</taxon>
    </lineage>
</organism>
<dbReference type="EMBL" id="CM044706">
    <property type="protein sequence ID" value="KAI5660301.1"/>
    <property type="molecule type" value="Genomic_DNA"/>
</dbReference>
<protein>
    <submittedName>
        <fullName evidence="1">Uncharacterized protein</fullName>
    </submittedName>
</protein>
<sequence length="401" mass="44916">MRMANQGKGEGEHSTDDNQSTSPTYTGWPGMIQQQYLKIKENAQTYPYVWGSYIVVYGGFGLWFTYRWRKLRRTEDRVRVLQDRLRKLVEAEDSASSAVAEKNSYAFLLLTLFFKEKELGSRCYTPHPSLLTYSRSICFSPFCREAKKGSLPLLSVAPPLLRLNLLLCVFGLANDFEFQRVWLRKIRKMDGFSLLGIAMTVSNPSAAVPPQPLTITALSVAHHFAETQRSPNPSLPQISAASLCCSDAALTKSVEKTTPERATMQSLKDLVPAAQNNINSKFILLEKGKVMVEGQNKTCLALVADQTAAVHFQLWGEECNAFEAGDIISLSNGIFSYNRNELVLRAGKRGKIQKVGEFTMTFVETPNMSEIHWVIDPTKSSHTYVQESIISPTSRLFPPLP</sequence>